<dbReference type="InterPro" id="IPR052035">
    <property type="entry name" value="ZnF_BED_domain_contain"/>
</dbReference>
<sequence>MGKILINPGSTLKLVNFRLGHFACLSPAPSNSKRAASNTMSDVEEAPTKRKKSQKATVEDADDEDNEFPDRLNADKVYTVPSSDEESGSDDDAPAKQPSSKSGSSKRVVKDASQRRAKKPQLLKRSDPTTVGADGMLADIDPFIVTWVKGLDKLHRKCNLCGERTVKDLSRHLGKYHAPQYHRWATKNDFESRLEANVKARKAEAAEANKLEQQTLNPHLREKPEHIYNTLGGFHSFLSTQPLGALEHPKFIEMINIVAQATNGVKIPSRKSTRDKIMALFNQQLSSLRTQFRSDKVTGKIHVTCDAWQADNVDGYFAVTTGAGVVQDCPASWDRAPFMRVGYVTCNNATNNGTMLIKFARQFKLATKQQWDPIERHINQSPHFNSHEPTAHIPDTSAVARVIAVKERSSAKRKELFRNIQIRKRPDSAEIARQMVLDMKDVDTFVFEMAQEEGGAAKREKLEALWLRPDEWVRVDLFLNLLTCAKEAQHAFSSDLRSTLHLAIPALEKLHAQWKLASKDAKYEAYWPALAAAMAKVDEYYQKTSNLDAYPLAMVLDPVQKFSHIKTNWDENLQKEALEKTCVPLCYILHSDSDTLPIQNVMNAQPYPVWGSLARGYLVIMSSLASSKRAFSSAGITISDVVEALQVLKCMIQRDLLFRKDTLADMDTEDTEDDTFTNDAGNDLEGWDRFLDDSTEGDDDAEYDI</sequence>
<name>A0AAD7I0B8_9AGAR</name>
<dbReference type="Proteomes" id="UP001215280">
    <property type="component" value="Unassembled WGS sequence"/>
</dbReference>
<protein>
    <recommendedName>
        <fullName evidence="9">HAT C-terminal dimerisation domain-containing protein</fullName>
    </recommendedName>
</protein>
<dbReference type="PANTHER" id="PTHR46481">
    <property type="entry name" value="ZINC FINGER BED DOMAIN-CONTAINING PROTEIN 4"/>
    <property type="match status" value="1"/>
</dbReference>
<feature type="compositionally biased region" description="Acidic residues" evidence="6">
    <location>
        <begin position="83"/>
        <end position="92"/>
    </location>
</feature>
<organism evidence="7 8">
    <name type="scientific">Mycena maculata</name>
    <dbReference type="NCBI Taxonomy" id="230809"/>
    <lineage>
        <taxon>Eukaryota</taxon>
        <taxon>Fungi</taxon>
        <taxon>Dikarya</taxon>
        <taxon>Basidiomycota</taxon>
        <taxon>Agaricomycotina</taxon>
        <taxon>Agaricomycetes</taxon>
        <taxon>Agaricomycetidae</taxon>
        <taxon>Agaricales</taxon>
        <taxon>Marasmiineae</taxon>
        <taxon>Mycenaceae</taxon>
        <taxon>Mycena</taxon>
    </lineage>
</organism>
<evidence type="ECO:0008006" key="9">
    <source>
        <dbReference type="Google" id="ProtNLM"/>
    </source>
</evidence>
<keyword evidence="5" id="KW-0539">Nucleus</keyword>
<evidence type="ECO:0000256" key="1">
    <source>
        <dbReference type="ARBA" id="ARBA00004123"/>
    </source>
</evidence>
<dbReference type="GO" id="GO:0008270">
    <property type="term" value="F:zinc ion binding"/>
    <property type="evidence" value="ECO:0007669"/>
    <property type="project" value="UniProtKB-KW"/>
</dbReference>
<evidence type="ECO:0000256" key="2">
    <source>
        <dbReference type="ARBA" id="ARBA00022723"/>
    </source>
</evidence>
<feature type="region of interest" description="Disordered" evidence="6">
    <location>
        <begin position="669"/>
        <end position="705"/>
    </location>
</feature>
<comment type="caution">
    <text evidence="7">The sequence shown here is derived from an EMBL/GenBank/DDBJ whole genome shotgun (WGS) entry which is preliminary data.</text>
</comment>
<keyword evidence="2" id="KW-0479">Metal-binding</keyword>
<dbReference type="InterPro" id="IPR012337">
    <property type="entry name" value="RNaseH-like_sf"/>
</dbReference>
<proteinExistence type="predicted"/>
<evidence type="ECO:0000313" key="7">
    <source>
        <dbReference type="EMBL" id="KAJ7731335.1"/>
    </source>
</evidence>
<evidence type="ECO:0000256" key="4">
    <source>
        <dbReference type="ARBA" id="ARBA00022833"/>
    </source>
</evidence>
<feature type="region of interest" description="Disordered" evidence="6">
    <location>
        <begin position="27"/>
        <end position="133"/>
    </location>
</feature>
<evidence type="ECO:0000256" key="6">
    <source>
        <dbReference type="SAM" id="MobiDB-lite"/>
    </source>
</evidence>
<keyword evidence="8" id="KW-1185">Reference proteome</keyword>
<accession>A0AAD7I0B8</accession>
<gene>
    <name evidence="7" type="ORF">DFH07DRAFT_992045</name>
</gene>
<dbReference type="SUPFAM" id="SSF53098">
    <property type="entry name" value="Ribonuclease H-like"/>
    <property type="match status" value="1"/>
</dbReference>
<keyword evidence="4" id="KW-0862">Zinc</keyword>
<dbReference type="GO" id="GO:0005634">
    <property type="term" value="C:nucleus"/>
    <property type="evidence" value="ECO:0007669"/>
    <property type="project" value="UniProtKB-SubCell"/>
</dbReference>
<feature type="compositionally biased region" description="Acidic residues" evidence="6">
    <location>
        <begin position="693"/>
        <end position="705"/>
    </location>
</feature>
<dbReference type="PANTHER" id="PTHR46481:SF10">
    <property type="entry name" value="ZINC FINGER BED DOMAIN-CONTAINING PROTEIN 39"/>
    <property type="match status" value="1"/>
</dbReference>
<reference evidence="7" key="1">
    <citation type="submission" date="2023-03" db="EMBL/GenBank/DDBJ databases">
        <title>Massive genome expansion in bonnet fungi (Mycena s.s.) driven by repeated elements and novel gene families across ecological guilds.</title>
        <authorList>
            <consortium name="Lawrence Berkeley National Laboratory"/>
            <person name="Harder C.B."/>
            <person name="Miyauchi S."/>
            <person name="Viragh M."/>
            <person name="Kuo A."/>
            <person name="Thoen E."/>
            <person name="Andreopoulos B."/>
            <person name="Lu D."/>
            <person name="Skrede I."/>
            <person name="Drula E."/>
            <person name="Henrissat B."/>
            <person name="Morin E."/>
            <person name="Kohler A."/>
            <person name="Barry K."/>
            <person name="LaButti K."/>
            <person name="Morin E."/>
            <person name="Salamov A."/>
            <person name="Lipzen A."/>
            <person name="Mereny Z."/>
            <person name="Hegedus B."/>
            <person name="Baldrian P."/>
            <person name="Stursova M."/>
            <person name="Weitz H."/>
            <person name="Taylor A."/>
            <person name="Grigoriev I.V."/>
            <person name="Nagy L.G."/>
            <person name="Martin F."/>
            <person name="Kauserud H."/>
        </authorList>
    </citation>
    <scope>NUCLEOTIDE SEQUENCE</scope>
    <source>
        <strain evidence="7">CBHHK188m</strain>
    </source>
</reference>
<evidence type="ECO:0000313" key="8">
    <source>
        <dbReference type="Proteomes" id="UP001215280"/>
    </source>
</evidence>
<dbReference type="AlphaFoldDB" id="A0AAD7I0B8"/>
<comment type="subcellular location">
    <subcellularLocation>
        <location evidence="1">Nucleus</location>
    </subcellularLocation>
</comment>
<feature type="compositionally biased region" description="Polar residues" evidence="6">
    <location>
        <begin position="28"/>
        <end position="41"/>
    </location>
</feature>
<keyword evidence="3" id="KW-0863">Zinc-finger</keyword>
<dbReference type="EMBL" id="JARJLG010000184">
    <property type="protein sequence ID" value="KAJ7731335.1"/>
    <property type="molecule type" value="Genomic_DNA"/>
</dbReference>
<evidence type="ECO:0000256" key="3">
    <source>
        <dbReference type="ARBA" id="ARBA00022771"/>
    </source>
</evidence>
<evidence type="ECO:0000256" key="5">
    <source>
        <dbReference type="ARBA" id="ARBA00023242"/>
    </source>
</evidence>